<feature type="compositionally biased region" description="Low complexity" evidence="1">
    <location>
        <begin position="281"/>
        <end position="301"/>
    </location>
</feature>
<dbReference type="VEuPathDB" id="CryptoDB:Vbra_23096"/>
<reference evidence="2 3" key="1">
    <citation type="submission" date="2014-11" db="EMBL/GenBank/DDBJ databases">
        <authorList>
            <person name="Zhu J."/>
            <person name="Qi W."/>
            <person name="Song R."/>
        </authorList>
    </citation>
    <scope>NUCLEOTIDE SEQUENCE [LARGE SCALE GENOMIC DNA]</scope>
</reference>
<feature type="region of interest" description="Disordered" evidence="1">
    <location>
        <begin position="144"/>
        <end position="201"/>
    </location>
</feature>
<feature type="compositionally biased region" description="Basic and acidic residues" evidence="1">
    <location>
        <begin position="1111"/>
        <end position="1125"/>
    </location>
</feature>
<keyword evidence="3" id="KW-1185">Reference proteome</keyword>
<organism evidence="2 3">
    <name type="scientific">Vitrella brassicaformis (strain CCMP3155)</name>
    <dbReference type="NCBI Taxonomy" id="1169540"/>
    <lineage>
        <taxon>Eukaryota</taxon>
        <taxon>Sar</taxon>
        <taxon>Alveolata</taxon>
        <taxon>Colpodellida</taxon>
        <taxon>Vitrellaceae</taxon>
        <taxon>Vitrella</taxon>
    </lineage>
</organism>
<dbReference type="AlphaFoldDB" id="A0A0G4H5Y5"/>
<protein>
    <submittedName>
        <fullName evidence="2">Uncharacterized protein</fullName>
    </submittedName>
</protein>
<dbReference type="EMBL" id="CDMY01001025">
    <property type="protein sequence ID" value="CEM39095.1"/>
    <property type="molecule type" value="Genomic_DNA"/>
</dbReference>
<evidence type="ECO:0000256" key="1">
    <source>
        <dbReference type="SAM" id="MobiDB-lite"/>
    </source>
</evidence>
<name>A0A0G4H5Y5_VITBC</name>
<proteinExistence type="predicted"/>
<evidence type="ECO:0000313" key="3">
    <source>
        <dbReference type="Proteomes" id="UP000041254"/>
    </source>
</evidence>
<feature type="compositionally biased region" description="Low complexity" evidence="1">
    <location>
        <begin position="344"/>
        <end position="365"/>
    </location>
</feature>
<dbReference type="Proteomes" id="UP000041254">
    <property type="component" value="Unassembled WGS sequence"/>
</dbReference>
<feature type="region of interest" description="Disordered" evidence="1">
    <location>
        <begin position="279"/>
        <end position="314"/>
    </location>
</feature>
<dbReference type="InParanoid" id="A0A0G4H5Y5"/>
<feature type="compositionally biased region" description="Low complexity" evidence="1">
    <location>
        <begin position="1089"/>
        <end position="1101"/>
    </location>
</feature>
<feature type="region of interest" description="Disordered" evidence="1">
    <location>
        <begin position="825"/>
        <end position="889"/>
    </location>
</feature>
<feature type="region of interest" description="Disordered" evidence="1">
    <location>
        <begin position="1069"/>
        <end position="1125"/>
    </location>
</feature>
<feature type="compositionally biased region" description="Acidic residues" evidence="1">
    <location>
        <begin position="862"/>
        <end position="888"/>
    </location>
</feature>
<feature type="compositionally biased region" description="Low complexity" evidence="1">
    <location>
        <begin position="1069"/>
        <end position="1081"/>
    </location>
</feature>
<accession>A0A0G4H5Y5</accession>
<sequence>MRPSCDGRGGEVLFFPPAHHLLLCAAQPHPSPTPHPCWNPHPAAQNSACPPAPALQQQQEAQCNTIFTQVAEAIGKGVAAIRQTAEDIGERVRHFGQGVAECRLCPPCVAAKVKGCEEDTTTAPDEAPPPAPLALSYRNRGYVSRLPPPHAAHPPSIGSPKASPASQPCGAKIPLKLTGKRTRTGEPAKPPTYRQSAPIMVPAPARPPYPFRTVRLEDVGPMSSSHSHVRKMRAIPLDEAGNDLPLFHRPLVVCKKVGGRAAYQDRHEVGCHFLFTRHAESPQPQTSSSSPPGSSAAAPEEQQPEPRFAARVMPPTSSRIFRRVAEAEDYGFIDLMSPHVFTPFGASGSGSPPGEAEGPPESKSGQPCIKLDGLDSNEFVMLHVPRFPPGSGSVLPLLPHQQRDSDWEDLVWETGLNNKPKEQWAEWRAKWMEEDREKSALPFDDIEGIRKELERLGVVGTQQDAVRVLLIKDLVDKTRMMHQVVVPKKGVDYYASLTSQTTPGQPDILAKAVTYAKTDGSPAVYGDLTPSNALVCFRQVDLELKGGSGTTGRFVVACVVFVDASVAATHDRLSCISGKLNYETLENNLTRQLEHSMRDEGVTTSDMWLEVAGPYFLRFSERSGWDRGEDIWALATTAMKGLQQHTTYDAHNQQGFPPIDAQKAAYLYATAFSEDDRPAEQQKVIDSVKKRGEEGKATAAHYEKIYAEQFEQAEWPDTLCLCANGVNTLTECEALRTELVERQRERYVPASLRARLSSDGSVGVDEMVKMVEDGDLTLTEAAIAIVYTNNHDHPAKRAEGDRLLAMSSQLGDLLDKCSGVQFKVPKLPRSPTDHADVAADDHGSNEVIEPDIVNDGGVVEPDSFDSVDSGDNDGEEEGLLEGDGEGEDREGLGAVSEALLGKQHSDELNTALAGIPHDAAHMADPHVCGSVATGPAGARVPHADLQQHQGGAAAAGNRLLPHFTVILNNMWARDPGDGLVQCEDLNLNQWLTQQLRHDVNAAIVGCAAFLKSKMPRTEVRDHVKREGALDRDTVGQFMSILQPYTTGIDVKDTTHKTRSFPELSTLSANHTASSAAAAVHNGETDKAPEAPNSPHAAANHNGTENQPAAVDDWRETPNGHMERGS</sequence>
<feature type="region of interest" description="Disordered" evidence="1">
    <location>
        <begin position="344"/>
        <end position="367"/>
    </location>
</feature>
<feature type="compositionally biased region" description="Basic and acidic residues" evidence="1">
    <location>
        <begin position="831"/>
        <end position="844"/>
    </location>
</feature>
<gene>
    <name evidence="2" type="ORF">Vbra_23096</name>
</gene>
<evidence type="ECO:0000313" key="2">
    <source>
        <dbReference type="EMBL" id="CEM39095.1"/>
    </source>
</evidence>